<evidence type="ECO:0000256" key="3">
    <source>
        <dbReference type="PROSITE-ProRule" id="PRU00176"/>
    </source>
</evidence>
<accession>A0ABQ9XWK0</accession>
<evidence type="ECO:0000256" key="1">
    <source>
        <dbReference type="ARBA" id="ARBA00022737"/>
    </source>
</evidence>
<feature type="compositionally biased region" description="Pro residues" evidence="4">
    <location>
        <begin position="217"/>
        <end position="226"/>
    </location>
</feature>
<evidence type="ECO:0000313" key="7">
    <source>
        <dbReference type="Proteomes" id="UP001281761"/>
    </source>
</evidence>
<feature type="region of interest" description="Disordered" evidence="4">
    <location>
        <begin position="399"/>
        <end position="430"/>
    </location>
</feature>
<evidence type="ECO:0000259" key="5">
    <source>
        <dbReference type="PROSITE" id="PS50102"/>
    </source>
</evidence>
<feature type="compositionally biased region" description="Basic and acidic residues" evidence="4">
    <location>
        <begin position="415"/>
        <end position="430"/>
    </location>
</feature>
<dbReference type="Proteomes" id="UP001281761">
    <property type="component" value="Unassembled WGS sequence"/>
</dbReference>
<keyword evidence="1" id="KW-0677">Repeat</keyword>
<dbReference type="PRINTS" id="PR00961">
    <property type="entry name" value="HUDSXLRNA"/>
</dbReference>
<feature type="domain" description="RRM" evidence="5">
    <location>
        <begin position="113"/>
        <end position="193"/>
    </location>
</feature>
<comment type="caution">
    <text evidence="6">The sequence shown here is derived from an EMBL/GenBank/DDBJ whole genome shotgun (WGS) entry which is preliminary data.</text>
</comment>
<dbReference type="InterPro" id="IPR035979">
    <property type="entry name" value="RBD_domain_sf"/>
</dbReference>
<dbReference type="InterPro" id="IPR012677">
    <property type="entry name" value="Nucleotide-bd_a/b_plait_sf"/>
</dbReference>
<dbReference type="InterPro" id="IPR000504">
    <property type="entry name" value="RRM_dom"/>
</dbReference>
<dbReference type="InterPro" id="IPR002343">
    <property type="entry name" value="Hud_Sxl_RNA"/>
</dbReference>
<evidence type="ECO:0000256" key="4">
    <source>
        <dbReference type="SAM" id="MobiDB-lite"/>
    </source>
</evidence>
<feature type="region of interest" description="Disordered" evidence="4">
    <location>
        <begin position="193"/>
        <end position="228"/>
    </location>
</feature>
<evidence type="ECO:0000313" key="6">
    <source>
        <dbReference type="EMBL" id="KAK2955852.1"/>
    </source>
</evidence>
<keyword evidence="2 3" id="KW-0694">RNA-binding</keyword>
<dbReference type="Pfam" id="PF00076">
    <property type="entry name" value="RRM_1"/>
    <property type="match status" value="2"/>
</dbReference>
<dbReference type="SUPFAM" id="SSF54928">
    <property type="entry name" value="RNA-binding domain, RBD"/>
    <property type="match status" value="1"/>
</dbReference>
<organism evidence="6 7">
    <name type="scientific">Blattamonas nauphoetae</name>
    <dbReference type="NCBI Taxonomy" id="2049346"/>
    <lineage>
        <taxon>Eukaryota</taxon>
        <taxon>Metamonada</taxon>
        <taxon>Preaxostyla</taxon>
        <taxon>Oxymonadida</taxon>
        <taxon>Blattamonas</taxon>
    </lineage>
</organism>
<dbReference type="PROSITE" id="PS50102">
    <property type="entry name" value="RRM"/>
    <property type="match status" value="2"/>
</dbReference>
<gene>
    <name evidence="6" type="ORF">BLNAU_9203</name>
</gene>
<feature type="compositionally biased region" description="Low complexity" evidence="4">
    <location>
        <begin position="399"/>
        <end position="414"/>
    </location>
</feature>
<dbReference type="EMBL" id="JARBJD010000062">
    <property type="protein sequence ID" value="KAK2955852.1"/>
    <property type="molecule type" value="Genomic_DNA"/>
</dbReference>
<sequence>MPPTPSKRGKGKKPWRQNEASFDKTNLYVRDIPLSYTDSKLHLLFSQHGKVVSAKIMVDRKGNSLQFGFVRFENEIDAEKALKNVNRQEVEGQILFVKYSNKTSSEKTLPPNVNLYVKPLPESYTEDDLKQLFSPFGPVEESKILMDFETGKSRQIGFVKMKTMNAAVNAQSQMNGIKITELSPQLTVRFAEPKKFSDKPQDQMLDSRSASASPDPSLVPSPPIAPDPIQMQKLINAKPFVSKRRSPPPSVPISYPTSPAQGIISPQPLDQSISTVLYSSSHHVSPHPQTPGPTTPPTPRILFFSQRDHPVNAIDNHPPAASTISNSLYIPPYQNLDASTTASFPFQADPSVSTSIVWESKPLNPPEQVLFRSPDLALPKQPAAQPPSSNILFTSSQFPLSSLPPSHPSSSPSYSHDHSETKSDSFTEDRTTFLSTDQSSLFSSSTFFDGSIPSHLRLSFFPSMSQSSSISIGSSISSSLFSGSQMSESVLPDFSMSFGGST</sequence>
<feature type="compositionally biased region" description="Low complexity" evidence="4">
    <location>
        <begin position="206"/>
        <end position="216"/>
    </location>
</feature>
<dbReference type="Gene3D" id="3.30.70.330">
    <property type="match status" value="2"/>
</dbReference>
<dbReference type="SMART" id="SM00360">
    <property type="entry name" value="RRM"/>
    <property type="match status" value="2"/>
</dbReference>
<keyword evidence="7" id="KW-1185">Reference proteome</keyword>
<feature type="domain" description="RRM" evidence="5">
    <location>
        <begin position="25"/>
        <end position="102"/>
    </location>
</feature>
<protein>
    <submittedName>
        <fullName evidence="6">Polyadenylate-binding protein</fullName>
    </submittedName>
</protein>
<name>A0ABQ9XWK0_9EUKA</name>
<dbReference type="PANTHER" id="PTHR24012">
    <property type="entry name" value="RNA BINDING PROTEIN"/>
    <property type="match status" value="1"/>
</dbReference>
<evidence type="ECO:0000256" key="2">
    <source>
        <dbReference type="ARBA" id="ARBA00022884"/>
    </source>
</evidence>
<proteinExistence type="predicted"/>
<reference evidence="6 7" key="1">
    <citation type="journal article" date="2022" name="bioRxiv">
        <title>Genomics of Preaxostyla Flagellates Illuminates Evolutionary Transitions and the Path Towards Mitochondrial Loss.</title>
        <authorList>
            <person name="Novak L.V.F."/>
            <person name="Treitli S.C."/>
            <person name="Pyrih J."/>
            <person name="Halakuc P."/>
            <person name="Pipaliya S.V."/>
            <person name="Vacek V."/>
            <person name="Brzon O."/>
            <person name="Soukal P."/>
            <person name="Eme L."/>
            <person name="Dacks J.B."/>
            <person name="Karnkowska A."/>
            <person name="Elias M."/>
            <person name="Hampl V."/>
        </authorList>
    </citation>
    <scope>NUCLEOTIDE SEQUENCE [LARGE SCALE GENOMIC DNA]</scope>
    <source>
        <strain evidence="6">NAU3</strain>
        <tissue evidence="6">Gut</tissue>
    </source>
</reference>